<evidence type="ECO:0000313" key="5">
    <source>
        <dbReference type="Proteomes" id="UP000321412"/>
    </source>
</evidence>
<protein>
    <submittedName>
        <fullName evidence="4">DUF4190 domain-containing protein</fullName>
    </submittedName>
</protein>
<evidence type="ECO:0000256" key="1">
    <source>
        <dbReference type="SAM" id="MobiDB-lite"/>
    </source>
</evidence>
<feature type="compositionally biased region" description="Basic residues" evidence="1">
    <location>
        <begin position="42"/>
        <end position="54"/>
    </location>
</feature>
<feature type="transmembrane region" description="Helical" evidence="2">
    <location>
        <begin position="129"/>
        <end position="148"/>
    </location>
</feature>
<proteinExistence type="predicted"/>
<accession>A0A5C6X642</accession>
<dbReference type="Proteomes" id="UP000321412">
    <property type="component" value="Unassembled WGS sequence"/>
</dbReference>
<sequence>MKVRALSVKVVPGVYFNDRAHGRRPRRIPQLSPARCYPMTHTPHHSPPPHRPHHPSQSMPENKPSQMAWAALFCGVGAWTLLPAVAAIAAVICGHIERGHIRRGESPSAGLTVATVGMILGYIQLGLVALGIFAMVVIFGLMALGIAVL</sequence>
<dbReference type="OrthoDB" id="5523382at2"/>
<comment type="caution">
    <text evidence="4">The sequence shown here is derived from an EMBL/GenBank/DDBJ whole genome shotgun (WGS) entry which is preliminary data.</text>
</comment>
<keyword evidence="2" id="KW-1133">Transmembrane helix</keyword>
<dbReference type="Pfam" id="PF13828">
    <property type="entry name" value="DUF4190"/>
    <property type="match status" value="1"/>
</dbReference>
<dbReference type="AlphaFoldDB" id="A0A5C6X642"/>
<dbReference type="EMBL" id="VOSM01000015">
    <property type="protein sequence ID" value="TXD34167.1"/>
    <property type="molecule type" value="Genomic_DNA"/>
</dbReference>
<name>A0A5C6X642_9DELT</name>
<gene>
    <name evidence="4" type="ORF">FRC98_19210</name>
</gene>
<feature type="transmembrane region" description="Helical" evidence="2">
    <location>
        <begin position="68"/>
        <end position="94"/>
    </location>
</feature>
<feature type="region of interest" description="Disordered" evidence="1">
    <location>
        <begin position="22"/>
        <end position="62"/>
    </location>
</feature>
<organism evidence="4 5">
    <name type="scientific">Lujinxingia vulgaris</name>
    <dbReference type="NCBI Taxonomy" id="2600176"/>
    <lineage>
        <taxon>Bacteria</taxon>
        <taxon>Deltaproteobacteria</taxon>
        <taxon>Bradymonadales</taxon>
        <taxon>Lujinxingiaceae</taxon>
        <taxon>Lujinxingia</taxon>
    </lineage>
</organism>
<dbReference type="InterPro" id="IPR025241">
    <property type="entry name" value="DUF4190"/>
</dbReference>
<evidence type="ECO:0000256" key="2">
    <source>
        <dbReference type="SAM" id="Phobius"/>
    </source>
</evidence>
<keyword evidence="2" id="KW-0812">Transmembrane</keyword>
<evidence type="ECO:0000313" key="4">
    <source>
        <dbReference type="EMBL" id="TXD34167.1"/>
    </source>
</evidence>
<evidence type="ECO:0000259" key="3">
    <source>
        <dbReference type="Pfam" id="PF13828"/>
    </source>
</evidence>
<feature type="domain" description="DUF4190" evidence="3">
    <location>
        <begin position="67"/>
        <end position="130"/>
    </location>
</feature>
<reference evidence="4 5" key="1">
    <citation type="submission" date="2019-08" db="EMBL/GenBank/DDBJ databases">
        <title>Bradymonadales sp. TMQ4.</title>
        <authorList>
            <person name="Liang Q."/>
        </authorList>
    </citation>
    <scope>NUCLEOTIDE SEQUENCE [LARGE SCALE GENOMIC DNA]</scope>
    <source>
        <strain evidence="4 5">TMQ4</strain>
    </source>
</reference>
<keyword evidence="5" id="KW-1185">Reference proteome</keyword>
<keyword evidence="2" id="KW-0472">Membrane</keyword>